<feature type="transmembrane region" description="Helical" evidence="1">
    <location>
        <begin position="505"/>
        <end position="524"/>
    </location>
</feature>
<accession>A0A1F4VD83</accession>
<protein>
    <recommendedName>
        <fullName evidence="4">CBM-cenC domain-containing protein</fullName>
    </recommendedName>
</protein>
<evidence type="ECO:0000313" key="3">
    <source>
        <dbReference type="Proteomes" id="UP000176504"/>
    </source>
</evidence>
<dbReference type="EMBL" id="MEVI01000003">
    <property type="protein sequence ID" value="OGC55232.1"/>
    <property type="molecule type" value="Genomic_DNA"/>
</dbReference>
<dbReference type="AlphaFoldDB" id="A0A1F4VD83"/>
<dbReference type="InterPro" id="IPR019283">
    <property type="entry name" value="DUF2330"/>
</dbReference>
<proteinExistence type="predicted"/>
<organism evidence="2 3">
    <name type="scientific">candidate division WWE3 bacterium RIFCSPLOWO2_01_FULL_41_18</name>
    <dbReference type="NCBI Taxonomy" id="1802625"/>
    <lineage>
        <taxon>Bacteria</taxon>
        <taxon>Katanobacteria</taxon>
    </lineage>
</organism>
<evidence type="ECO:0008006" key="4">
    <source>
        <dbReference type="Google" id="ProtNLM"/>
    </source>
</evidence>
<dbReference type="Pfam" id="PF10092">
    <property type="entry name" value="DUF2330"/>
    <property type="match status" value="1"/>
</dbReference>
<keyword evidence="1" id="KW-1133">Transmembrane helix</keyword>
<dbReference type="Gene3D" id="2.60.120.260">
    <property type="entry name" value="Galactose-binding domain-like"/>
    <property type="match status" value="1"/>
</dbReference>
<evidence type="ECO:0000313" key="2">
    <source>
        <dbReference type="EMBL" id="OGC55232.1"/>
    </source>
</evidence>
<keyword evidence="1" id="KW-0812">Transmembrane</keyword>
<dbReference type="InterPro" id="IPR008979">
    <property type="entry name" value="Galactose-bd-like_sf"/>
</dbReference>
<gene>
    <name evidence="2" type="ORF">A3A78_04630</name>
</gene>
<comment type="caution">
    <text evidence="2">The sequence shown here is derived from an EMBL/GenBank/DDBJ whole genome shotgun (WGS) entry which is preliminary data.</text>
</comment>
<dbReference type="SUPFAM" id="SSF49785">
    <property type="entry name" value="Galactose-binding domain-like"/>
    <property type="match status" value="1"/>
</dbReference>
<keyword evidence="1" id="KW-0472">Membrane</keyword>
<name>A0A1F4VD83_UNCKA</name>
<evidence type="ECO:0000256" key="1">
    <source>
        <dbReference type="SAM" id="Phobius"/>
    </source>
</evidence>
<dbReference type="Proteomes" id="UP000176504">
    <property type="component" value="Unassembled WGS sequence"/>
</dbReference>
<sequence>MEIKRSALYLFFLSLFFLVFIYGNKAFGMAIIYPEPYPVFTNEQKAVIYYDEKTGMETLVASTTFRGEAKDFGWIIPTPSKPEVTAVKDDIFTALDALTQPKYDYPAPVMPLYSLSGLSVSERAVDTVKVLETKNVDVYTTTIVEANDKESLLKWLEENNYKVSKSMEFVLNDYVNKNYYFVLAKINTEALGAFVSGQLKEGHINPLKVTFATKNIIYPLRLTGAGSYQEAGRKIAAYSFEQGMEGWWIDYATYKPSSQPGASSEPVQVAPNTALSTDFSKHGTYSLKITGQNATSLKTTVSDLTPGTQYVLSAYVRSKNPVSGNALLRVEGGNLYLKSAPLSLRELADWKKLELPFAATSTYHELYLTVSDMSTEGEIYFDVIQLEEGSVSTEFTQEKLPNQGKYQNYYSNSATVLLYVIANHKKDVPGFTTAYAGWVKEDKLEKLSTLDSGEPWMNFTGRKYLTKLSRYMPYSQMNNDLVINNAENNNPVGTGEVYLQKPFRFLFVIILPIALEVALIVYFIKRRK</sequence>
<reference evidence="2 3" key="1">
    <citation type="journal article" date="2016" name="Nat. Commun.">
        <title>Thousands of microbial genomes shed light on interconnected biogeochemical processes in an aquifer system.</title>
        <authorList>
            <person name="Anantharaman K."/>
            <person name="Brown C.T."/>
            <person name="Hug L.A."/>
            <person name="Sharon I."/>
            <person name="Castelle C.J."/>
            <person name="Probst A.J."/>
            <person name="Thomas B.C."/>
            <person name="Singh A."/>
            <person name="Wilkins M.J."/>
            <person name="Karaoz U."/>
            <person name="Brodie E.L."/>
            <person name="Williams K.H."/>
            <person name="Hubbard S.S."/>
            <person name="Banfield J.F."/>
        </authorList>
    </citation>
    <scope>NUCLEOTIDE SEQUENCE [LARGE SCALE GENOMIC DNA]</scope>
</reference>